<evidence type="ECO:0000256" key="2">
    <source>
        <dbReference type="SAM" id="SignalP"/>
    </source>
</evidence>
<name>A0AAI8YN35_9PEZI</name>
<evidence type="ECO:0000313" key="3">
    <source>
        <dbReference type="EMBL" id="CAJ2510939.1"/>
    </source>
</evidence>
<dbReference type="PANTHER" id="PTHR36124">
    <property type="match status" value="1"/>
</dbReference>
<feature type="chain" id="PRO_5042554423" evidence="2">
    <location>
        <begin position="21"/>
        <end position="314"/>
    </location>
</feature>
<dbReference type="GO" id="GO:0016491">
    <property type="term" value="F:oxidoreductase activity"/>
    <property type="evidence" value="ECO:0007669"/>
    <property type="project" value="InterPro"/>
</dbReference>
<comment type="caution">
    <text evidence="3">The sequence shown here is derived from an EMBL/GenBank/DDBJ whole genome shotgun (WGS) entry which is preliminary data.</text>
</comment>
<gene>
    <name evidence="3" type="ORF">KHLLAP_LOCUS11407</name>
</gene>
<keyword evidence="2" id="KW-0732">Signal</keyword>
<feature type="region of interest" description="Disordered" evidence="1">
    <location>
        <begin position="295"/>
        <end position="314"/>
    </location>
</feature>
<dbReference type="PANTHER" id="PTHR36124:SF1">
    <property type="entry name" value="ER-BOUND OXYGENASE MPAB_MPAB'_RUBBER OXYGENASE CATALYTIC DOMAIN-CONTAINING PROTEIN"/>
    <property type="match status" value="1"/>
</dbReference>
<feature type="signal peptide" evidence="2">
    <location>
        <begin position="1"/>
        <end position="20"/>
    </location>
</feature>
<evidence type="ECO:0000256" key="1">
    <source>
        <dbReference type="SAM" id="MobiDB-lite"/>
    </source>
</evidence>
<protein>
    <submittedName>
        <fullName evidence="3">Uu.00g065640.m01.CDS01</fullName>
    </submittedName>
</protein>
<dbReference type="InterPro" id="IPR046366">
    <property type="entry name" value="MPAB"/>
</dbReference>
<dbReference type="EMBL" id="CAUWAG010000018">
    <property type="protein sequence ID" value="CAJ2510939.1"/>
    <property type="molecule type" value="Genomic_DNA"/>
</dbReference>
<sequence>MSWNTVLLGLIAIYLTLVHALRYRRRDSIIHRFSPAGRQSLSTLSLADAHSIVLDLATLEFPCTFSGSIFFALFKLSSSSTASKHAADTGFMITETVLNAPSSPRVIDGVARMDYLSGRYRKAGKITDDDMLYTLGLFALEPVRWNAVYDWRVLTDVEECAHGVFWRDMGEAMEISYEQLRPYMGVSEGEGSDAGDGLAWMDALQMWCDGYEIRHMLPAVSNKRVAKATLDIAVFNVTTRLRGVAVGLVSALLEPRLRRAMTFEDPPIIYAQLLTAVLNLRKWLYTTSVFPDRCGSVQSGSPTKKTSPPAGTML</sequence>
<proteinExistence type="predicted"/>
<evidence type="ECO:0000313" key="4">
    <source>
        <dbReference type="Proteomes" id="UP001295740"/>
    </source>
</evidence>
<accession>A0AAI8YN35</accession>
<dbReference type="AlphaFoldDB" id="A0AAI8YN35"/>
<reference evidence="3" key="1">
    <citation type="submission" date="2023-10" db="EMBL/GenBank/DDBJ databases">
        <authorList>
            <person name="Hackl T."/>
        </authorList>
    </citation>
    <scope>NUCLEOTIDE SEQUENCE</scope>
</reference>
<keyword evidence="4" id="KW-1185">Reference proteome</keyword>
<organism evidence="3 4">
    <name type="scientific">Anthostomella pinea</name>
    <dbReference type="NCBI Taxonomy" id="933095"/>
    <lineage>
        <taxon>Eukaryota</taxon>
        <taxon>Fungi</taxon>
        <taxon>Dikarya</taxon>
        <taxon>Ascomycota</taxon>
        <taxon>Pezizomycotina</taxon>
        <taxon>Sordariomycetes</taxon>
        <taxon>Xylariomycetidae</taxon>
        <taxon>Xylariales</taxon>
        <taxon>Xylariaceae</taxon>
        <taxon>Anthostomella</taxon>
    </lineage>
</organism>
<dbReference type="Proteomes" id="UP001295740">
    <property type="component" value="Unassembled WGS sequence"/>
</dbReference>
<feature type="compositionally biased region" description="Polar residues" evidence="1">
    <location>
        <begin position="296"/>
        <end position="306"/>
    </location>
</feature>